<dbReference type="PANTHER" id="PTHR23028:SF53">
    <property type="entry name" value="ACYL_TRANSF_3 DOMAIN-CONTAINING PROTEIN"/>
    <property type="match status" value="1"/>
</dbReference>
<dbReference type="InterPro" id="IPR050879">
    <property type="entry name" value="Acyltransferase_3"/>
</dbReference>
<dbReference type="GO" id="GO:0009103">
    <property type="term" value="P:lipopolysaccharide biosynthetic process"/>
    <property type="evidence" value="ECO:0007669"/>
    <property type="project" value="TreeGrafter"/>
</dbReference>
<feature type="transmembrane region" description="Helical" evidence="1">
    <location>
        <begin position="185"/>
        <end position="201"/>
    </location>
</feature>
<dbReference type="GO" id="GO:0016747">
    <property type="term" value="F:acyltransferase activity, transferring groups other than amino-acyl groups"/>
    <property type="evidence" value="ECO:0007669"/>
    <property type="project" value="InterPro"/>
</dbReference>
<sequence>MDGLRFYAALLVFMTHCLGTIRTALLSYPPVPAVDAGLISRSLYFFADGNHGVDIFFVLSGYLMGVKFFGSRGNFSYGRFIQGRFSRIYPAFLASYLVVMVCNMHFGWAWSFNSFIAGLFFLNAVPALDVIPYHYVSWSIGFEFLFYLVFPALLFLPARFSSFTKATIAVVIVYAVTFSVPELTWLLRMTGLFLGLWIASLDRNMLQKIADRVPLWVGLAVYAAYLLSRGSLPYPVAYSLMLPGIALIFISSVFGSNWLNRLFSTEPLRFLGTISYSFYLWHTMGISIGTFILLPFFGVPRTDTALTIALMLPLTFCLSVLMAFVSFKLFEASYFRKRLQIALPLSPEAAEPLALRR</sequence>
<protein>
    <submittedName>
        <fullName evidence="3">Acyltransferase</fullName>
    </submittedName>
</protein>
<feature type="transmembrane region" description="Helical" evidence="1">
    <location>
        <begin position="163"/>
        <end position="179"/>
    </location>
</feature>
<accession>A0A5B0DSQ0</accession>
<feature type="transmembrane region" description="Helical" evidence="1">
    <location>
        <begin position="91"/>
        <end position="112"/>
    </location>
</feature>
<dbReference type="OrthoDB" id="9796461at2"/>
<dbReference type="PANTHER" id="PTHR23028">
    <property type="entry name" value="ACETYLTRANSFERASE"/>
    <property type="match status" value="1"/>
</dbReference>
<reference evidence="3 4" key="1">
    <citation type="submission" date="2019-08" db="EMBL/GenBank/DDBJ databases">
        <title>Aureimonas fodiniaquatilis sp. nov., isolated from a coal mine wastewater.</title>
        <authorList>
            <person name="Kim W."/>
        </authorList>
    </citation>
    <scope>NUCLEOTIDE SEQUENCE [LARGE SCALE GENOMIC DNA]</scope>
    <source>
        <strain evidence="3 4">CAU 1482</strain>
    </source>
</reference>
<gene>
    <name evidence="3" type="ORF">FPY71_15805</name>
</gene>
<proteinExistence type="predicted"/>
<feature type="transmembrane region" description="Helical" evidence="1">
    <location>
        <begin position="132"/>
        <end position="156"/>
    </location>
</feature>
<keyword evidence="4" id="KW-1185">Reference proteome</keyword>
<dbReference type="Pfam" id="PF01757">
    <property type="entry name" value="Acyl_transf_3"/>
    <property type="match status" value="1"/>
</dbReference>
<dbReference type="AlphaFoldDB" id="A0A5B0DSQ0"/>
<keyword evidence="1" id="KW-1133">Transmembrane helix</keyword>
<feature type="transmembrane region" description="Helical" evidence="1">
    <location>
        <begin position="7"/>
        <end position="31"/>
    </location>
</feature>
<name>A0A5B0DSQ0_9HYPH</name>
<feature type="transmembrane region" description="Helical" evidence="1">
    <location>
        <begin position="238"/>
        <end position="259"/>
    </location>
</feature>
<keyword evidence="1" id="KW-0812">Transmembrane</keyword>
<evidence type="ECO:0000256" key="1">
    <source>
        <dbReference type="SAM" id="Phobius"/>
    </source>
</evidence>
<dbReference type="Proteomes" id="UP000324738">
    <property type="component" value="Unassembled WGS sequence"/>
</dbReference>
<comment type="caution">
    <text evidence="3">The sequence shown here is derived from an EMBL/GenBank/DDBJ whole genome shotgun (WGS) entry which is preliminary data.</text>
</comment>
<dbReference type="EMBL" id="VTWH01000004">
    <property type="protein sequence ID" value="KAA0969015.1"/>
    <property type="molecule type" value="Genomic_DNA"/>
</dbReference>
<dbReference type="GO" id="GO:0016020">
    <property type="term" value="C:membrane"/>
    <property type="evidence" value="ECO:0007669"/>
    <property type="project" value="TreeGrafter"/>
</dbReference>
<evidence type="ECO:0000313" key="4">
    <source>
        <dbReference type="Proteomes" id="UP000324738"/>
    </source>
</evidence>
<keyword evidence="3" id="KW-0012">Acyltransferase</keyword>
<evidence type="ECO:0000259" key="2">
    <source>
        <dbReference type="Pfam" id="PF01757"/>
    </source>
</evidence>
<feature type="transmembrane region" description="Helical" evidence="1">
    <location>
        <begin position="51"/>
        <end position="70"/>
    </location>
</feature>
<feature type="transmembrane region" description="Helical" evidence="1">
    <location>
        <begin position="279"/>
        <end position="299"/>
    </location>
</feature>
<keyword evidence="3" id="KW-0808">Transferase</keyword>
<feature type="transmembrane region" description="Helical" evidence="1">
    <location>
        <begin position="305"/>
        <end position="330"/>
    </location>
</feature>
<evidence type="ECO:0000313" key="3">
    <source>
        <dbReference type="EMBL" id="KAA0969015.1"/>
    </source>
</evidence>
<dbReference type="RefSeq" id="WP_149301288.1">
    <property type="nucleotide sequence ID" value="NZ_VTWH01000004.1"/>
</dbReference>
<feature type="transmembrane region" description="Helical" evidence="1">
    <location>
        <begin position="213"/>
        <end position="232"/>
    </location>
</feature>
<keyword evidence="1" id="KW-0472">Membrane</keyword>
<feature type="domain" description="Acyltransferase 3" evidence="2">
    <location>
        <begin position="1"/>
        <end position="323"/>
    </location>
</feature>
<organism evidence="3 4">
    <name type="scientific">Aureimonas fodinaquatilis</name>
    <dbReference type="NCBI Taxonomy" id="2565783"/>
    <lineage>
        <taxon>Bacteria</taxon>
        <taxon>Pseudomonadati</taxon>
        <taxon>Pseudomonadota</taxon>
        <taxon>Alphaproteobacteria</taxon>
        <taxon>Hyphomicrobiales</taxon>
        <taxon>Aurantimonadaceae</taxon>
        <taxon>Aureimonas</taxon>
    </lineage>
</organism>
<dbReference type="InterPro" id="IPR002656">
    <property type="entry name" value="Acyl_transf_3_dom"/>
</dbReference>